<dbReference type="RefSeq" id="WP_252587700.1">
    <property type="nucleotide sequence ID" value="NZ_JAMWYS010000033.1"/>
</dbReference>
<dbReference type="InterPro" id="IPR013324">
    <property type="entry name" value="RNA_pol_sigma_r3/r4-like"/>
</dbReference>
<keyword evidence="5" id="KW-0804">Transcription</keyword>
<proteinExistence type="inferred from homology"/>
<keyword evidence="10" id="KW-1185">Reference proteome</keyword>
<evidence type="ECO:0000256" key="4">
    <source>
        <dbReference type="ARBA" id="ARBA00023125"/>
    </source>
</evidence>
<dbReference type="InterPro" id="IPR007627">
    <property type="entry name" value="RNA_pol_sigma70_r2"/>
</dbReference>
<keyword evidence="3" id="KW-0731">Sigma factor</keyword>
<evidence type="ECO:0000256" key="1">
    <source>
        <dbReference type="ARBA" id="ARBA00010641"/>
    </source>
</evidence>
<dbReference type="InterPro" id="IPR014284">
    <property type="entry name" value="RNA_pol_sigma-70_dom"/>
</dbReference>
<dbReference type="AlphaFoldDB" id="A0A9X2JC62"/>
<evidence type="ECO:0000313" key="10">
    <source>
        <dbReference type="Proteomes" id="UP001155182"/>
    </source>
</evidence>
<gene>
    <name evidence="9" type="ORF">NF867_10010</name>
</gene>
<evidence type="ECO:0000259" key="8">
    <source>
        <dbReference type="Pfam" id="PF08281"/>
    </source>
</evidence>
<dbReference type="PANTHER" id="PTHR43133:SF8">
    <property type="entry name" value="RNA POLYMERASE SIGMA FACTOR HI_1459-RELATED"/>
    <property type="match status" value="1"/>
</dbReference>
<keyword evidence="6" id="KW-0175">Coiled coil</keyword>
<sequence>MTFEEIYNTYSPRVYRLCMGYVNDSTWAKDITQETFISVWQNLGKFRQESSVGTWIFRIASNNCLRQLEREKKNLKSEMPIDIEEKLMEDNSEQEKLLFRFISELEETDRLIISLELEELPQAQIAEIIGISEGNVRVKIHRIKEKLLKKFQEHEQLQRHKATLA</sequence>
<dbReference type="InterPro" id="IPR013249">
    <property type="entry name" value="RNA_pol_sigma70_r4_t2"/>
</dbReference>
<accession>A0A9X2JC62</accession>
<dbReference type="SUPFAM" id="SSF88946">
    <property type="entry name" value="Sigma2 domain of RNA polymerase sigma factors"/>
    <property type="match status" value="1"/>
</dbReference>
<organism evidence="9 10">
    <name type="scientific">Solitalea agri</name>
    <dbReference type="NCBI Taxonomy" id="2953739"/>
    <lineage>
        <taxon>Bacteria</taxon>
        <taxon>Pseudomonadati</taxon>
        <taxon>Bacteroidota</taxon>
        <taxon>Sphingobacteriia</taxon>
        <taxon>Sphingobacteriales</taxon>
        <taxon>Sphingobacteriaceae</taxon>
        <taxon>Solitalea</taxon>
    </lineage>
</organism>
<dbReference type="GO" id="GO:0016987">
    <property type="term" value="F:sigma factor activity"/>
    <property type="evidence" value="ECO:0007669"/>
    <property type="project" value="UniProtKB-KW"/>
</dbReference>
<evidence type="ECO:0000256" key="5">
    <source>
        <dbReference type="ARBA" id="ARBA00023163"/>
    </source>
</evidence>
<name>A0A9X2JC62_9SPHI</name>
<protein>
    <submittedName>
        <fullName evidence="9">RNA polymerase sigma factor</fullName>
    </submittedName>
</protein>
<feature type="domain" description="RNA polymerase sigma factor 70 region 4 type 2" evidence="8">
    <location>
        <begin position="100"/>
        <end position="147"/>
    </location>
</feature>
<dbReference type="Gene3D" id="1.10.10.10">
    <property type="entry name" value="Winged helix-like DNA-binding domain superfamily/Winged helix DNA-binding domain"/>
    <property type="match status" value="1"/>
</dbReference>
<evidence type="ECO:0000313" key="9">
    <source>
        <dbReference type="EMBL" id="MCO4293197.1"/>
    </source>
</evidence>
<dbReference type="Pfam" id="PF08281">
    <property type="entry name" value="Sigma70_r4_2"/>
    <property type="match status" value="1"/>
</dbReference>
<evidence type="ECO:0000256" key="3">
    <source>
        <dbReference type="ARBA" id="ARBA00023082"/>
    </source>
</evidence>
<evidence type="ECO:0000256" key="2">
    <source>
        <dbReference type="ARBA" id="ARBA00023015"/>
    </source>
</evidence>
<dbReference type="Gene3D" id="1.10.1740.10">
    <property type="match status" value="1"/>
</dbReference>
<feature type="domain" description="RNA polymerase sigma-70 region 2" evidence="7">
    <location>
        <begin position="6"/>
        <end position="73"/>
    </location>
</feature>
<feature type="coiled-coil region" evidence="6">
    <location>
        <begin position="58"/>
        <end position="85"/>
    </location>
</feature>
<dbReference type="PANTHER" id="PTHR43133">
    <property type="entry name" value="RNA POLYMERASE ECF-TYPE SIGMA FACTO"/>
    <property type="match status" value="1"/>
</dbReference>
<evidence type="ECO:0000259" key="7">
    <source>
        <dbReference type="Pfam" id="PF04542"/>
    </source>
</evidence>
<dbReference type="InterPro" id="IPR036388">
    <property type="entry name" value="WH-like_DNA-bd_sf"/>
</dbReference>
<dbReference type="Proteomes" id="UP001155182">
    <property type="component" value="Unassembled WGS sequence"/>
</dbReference>
<reference evidence="9" key="1">
    <citation type="submission" date="2022-06" db="EMBL/GenBank/DDBJ databases">
        <title>Solitalea sp. MAHUQ-68 isolated from rhizospheric soil.</title>
        <authorList>
            <person name="Huq M.A."/>
        </authorList>
    </citation>
    <scope>NUCLEOTIDE SEQUENCE</scope>
    <source>
        <strain evidence="9">MAHUQ-68</strain>
    </source>
</reference>
<comment type="similarity">
    <text evidence="1">Belongs to the sigma-70 factor family. ECF subfamily.</text>
</comment>
<dbReference type="GO" id="GO:0006352">
    <property type="term" value="P:DNA-templated transcription initiation"/>
    <property type="evidence" value="ECO:0007669"/>
    <property type="project" value="InterPro"/>
</dbReference>
<dbReference type="GO" id="GO:0003677">
    <property type="term" value="F:DNA binding"/>
    <property type="evidence" value="ECO:0007669"/>
    <property type="project" value="UniProtKB-KW"/>
</dbReference>
<dbReference type="EMBL" id="JAMWYS010000033">
    <property type="protein sequence ID" value="MCO4293197.1"/>
    <property type="molecule type" value="Genomic_DNA"/>
</dbReference>
<dbReference type="SUPFAM" id="SSF88659">
    <property type="entry name" value="Sigma3 and sigma4 domains of RNA polymerase sigma factors"/>
    <property type="match status" value="1"/>
</dbReference>
<evidence type="ECO:0000256" key="6">
    <source>
        <dbReference type="SAM" id="Coils"/>
    </source>
</evidence>
<dbReference type="InterPro" id="IPR039425">
    <property type="entry name" value="RNA_pol_sigma-70-like"/>
</dbReference>
<comment type="caution">
    <text evidence="9">The sequence shown here is derived from an EMBL/GenBank/DDBJ whole genome shotgun (WGS) entry which is preliminary data.</text>
</comment>
<dbReference type="Pfam" id="PF04542">
    <property type="entry name" value="Sigma70_r2"/>
    <property type="match status" value="1"/>
</dbReference>
<keyword evidence="4" id="KW-0238">DNA-binding</keyword>
<keyword evidence="2" id="KW-0805">Transcription regulation</keyword>
<dbReference type="NCBIfam" id="TIGR02937">
    <property type="entry name" value="sigma70-ECF"/>
    <property type="match status" value="1"/>
</dbReference>
<dbReference type="InterPro" id="IPR013325">
    <property type="entry name" value="RNA_pol_sigma_r2"/>
</dbReference>